<feature type="transmembrane region" description="Helical" evidence="6">
    <location>
        <begin position="117"/>
        <end position="136"/>
    </location>
</feature>
<keyword evidence="4 6" id="KW-1133">Transmembrane helix</keyword>
<protein>
    <submittedName>
        <fullName evidence="7">O-antigen/teichoic acid export membrane protein</fullName>
    </submittedName>
</protein>
<feature type="transmembrane region" description="Helical" evidence="6">
    <location>
        <begin position="219"/>
        <end position="243"/>
    </location>
</feature>
<feature type="transmembrane region" description="Helical" evidence="6">
    <location>
        <begin position="142"/>
        <end position="163"/>
    </location>
</feature>
<keyword evidence="2" id="KW-1003">Cell membrane</keyword>
<dbReference type="PANTHER" id="PTHR30250:SF11">
    <property type="entry name" value="O-ANTIGEN TRANSPORTER-RELATED"/>
    <property type="match status" value="1"/>
</dbReference>
<comment type="subcellular location">
    <subcellularLocation>
        <location evidence="1">Cell membrane</location>
        <topology evidence="1">Multi-pass membrane protein</topology>
    </subcellularLocation>
</comment>
<feature type="transmembrane region" description="Helical" evidence="6">
    <location>
        <begin position="85"/>
        <end position="105"/>
    </location>
</feature>
<evidence type="ECO:0000256" key="5">
    <source>
        <dbReference type="ARBA" id="ARBA00023136"/>
    </source>
</evidence>
<evidence type="ECO:0000256" key="2">
    <source>
        <dbReference type="ARBA" id="ARBA00022475"/>
    </source>
</evidence>
<feature type="transmembrane region" description="Helical" evidence="6">
    <location>
        <begin position="56"/>
        <end position="79"/>
    </location>
</feature>
<dbReference type="AlphaFoldDB" id="A0A839EEX3"/>
<gene>
    <name evidence="7" type="ORF">FHX53_002559</name>
</gene>
<evidence type="ECO:0000313" key="7">
    <source>
        <dbReference type="EMBL" id="MBA8848942.1"/>
    </source>
</evidence>
<sequence length="374" mass="38208">MFGVEYGAFGVFWSALYFGVGALAGAQQEFARMTRSLDPNPTALPASVGAERIPRAIGAASVASVLVSAVSTVALAFTALRGEPFEHAVAIGVGFAFFGLYAVLLGMQYGARRWRTVAIATVADPLLRIALITVVVEAGGALTGAIWAAVAPFPVLAAVLLAVSLRDRSLILDKAAIPAARAAAVVVAGGVASSFIINGVPMLFALVAPGEDPAVVSRYVFAFILIRAPLVVGALALQSFLIVHLRDHSRPNRMIGMLVLAIVAVTGLGALLLAVVGEPIVRAVGGAIGVPTTLVLVGIAVASGATSALIVVGCWALARERRRFYAAGWWAAALSLIILAAVLPGDVETRITVASAIAPVVGVVAVLAGLRARA</sequence>
<dbReference type="Proteomes" id="UP000585905">
    <property type="component" value="Unassembled WGS sequence"/>
</dbReference>
<feature type="transmembrane region" description="Helical" evidence="6">
    <location>
        <begin position="295"/>
        <end position="317"/>
    </location>
</feature>
<dbReference type="EMBL" id="JACGWX010000009">
    <property type="protein sequence ID" value="MBA8848942.1"/>
    <property type="molecule type" value="Genomic_DNA"/>
</dbReference>
<evidence type="ECO:0000256" key="4">
    <source>
        <dbReference type="ARBA" id="ARBA00022989"/>
    </source>
</evidence>
<keyword evidence="8" id="KW-1185">Reference proteome</keyword>
<keyword evidence="3 6" id="KW-0812">Transmembrane</keyword>
<evidence type="ECO:0000313" key="8">
    <source>
        <dbReference type="Proteomes" id="UP000585905"/>
    </source>
</evidence>
<feature type="transmembrane region" description="Helical" evidence="6">
    <location>
        <begin position="6"/>
        <end position="26"/>
    </location>
</feature>
<dbReference type="PANTHER" id="PTHR30250">
    <property type="entry name" value="PST FAMILY PREDICTED COLANIC ACID TRANSPORTER"/>
    <property type="match status" value="1"/>
</dbReference>
<proteinExistence type="predicted"/>
<dbReference type="RefSeq" id="WP_182491716.1">
    <property type="nucleotide sequence ID" value="NZ_BAAAOV010000004.1"/>
</dbReference>
<evidence type="ECO:0000256" key="3">
    <source>
        <dbReference type="ARBA" id="ARBA00022692"/>
    </source>
</evidence>
<feature type="transmembrane region" description="Helical" evidence="6">
    <location>
        <begin position="184"/>
        <end position="207"/>
    </location>
</feature>
<reference evidence="7 8" key="1">
    <citation type="submission" date="2020-07" db="EMBL/GenBank/DDBJ databases">
        <title>Sequencing the genomes of 1000 actinobacteria strains.</title>
        <authorList>
            <person name="Klenk H.-P."/>
        </authorList>
    </citation>
    <scope>NUCLEOTIDE SEQUENCE [LARGE SCALE GENOMIC DNA]</scope>
    <source>
        <strain evidence="7 8">DSM 19663</strain>
    </source>
</reference>
<feature type="transmembrane region" description="Helical" evidence="6">
    <location>
        <begin position="255"/>
        <end position="275"/>
    </location>
</feature>
<keyword evidence="5 6" id="KW-0472">Membrane</keyword>
<name>A0A839EEX3_9MICO</name>
<comment type="caution">
    <text evidence="7">The sequence shown here is derived from an EMBL/GenBank/DDBJ whole genome shotgun (WGS) entry which is preliminary data.</text>
</comment>
<feature type="transmembrane region" description="Helical" evidence="6">
    <location>
        <begin position="351"/>
        <end position="370"/>
    </location>
</feature>
<feature type="transmembrane region" description="Helical" evidence="6">
    <location>
        <begin position="324"/>
        <end position="345"/>
    </location>
</feature>
<organism evidence="7 8">
    <name type="scientific">Microcella alkalica</name>
    <dbReference type="NCBI Taxonomy" id="355930"/>
    <lineage>
        <taxon>Bacteria</taxon>
        <taxon>Bacillati</taxon>
        <taxon>Actinomycetota</taxon>
        <taxon>Actinomycetes</taxon>
        <taxon>Micrococcales</taxon>
        <taxon>Microbacteriaceae</taxon>
        <taxon>Microcella</taxon>
    </lineage>
</organism>
<evidence type="ECO:0000256" key="1">
    <source>
        <dbReference type="ARBA" id="ARBA00004651"/>
    </source>
</evidence>
<accession>A0A839EEX3</accession>
<dbReference type="GO" id="GO:0005886">
    <property type="term" value="C:plasma membrane"/>
    <property type="evidence" value="ECO:0007669"/>
    <property type="project" value="UniProtKB-SubCell"/>
</dbReference>
<dbReference type="InterPro" id="IPR050833">
    <property type="entry name" value="Poly_Biosynth_Transport"/>
</dbReference>
<evidence type="ECO:0000256" key="6">
    <source>
        <dbReference type="SAM" id="Phobius"/>
    </source>
</evidence>